<evidence type="ECO:0000259" key="17">
    <source>
        <dbReference type="PROSITE" id="PS50868"/>
    </source>
</evidence>
<keyword evidence="10" id="KW-0805">Transcription regulation</keyword>
<feature type="domain" description="Post-SET" evidence="17">
    <location>
        <begin position="345"/>
        <end position="361"/>
    </location>
</feature>
<evidence type="ECO:0000256" key="2">
    <source>
        <dbReference type="ARBA" id="ARBA00004286"/>
    </source>
</evidence>
<organism evidence="18 19">
    <name type="scientific">Paramarasmius palmivorus</name>
    <dbReference type="NCBI Taxonomy" id="297713"/>
    <lineage>
        <taxon>Eukaryota</taxon>
        <taxon>Fungi</taxon>
        <taxon>Dikarya</taxon>
        <taxon>Basidiomycota</taxon>
        <taxon>Agaricomycotina</taxon>
        <taxon>Agaricomycetes</taxon>
        <taxon>Agaricomycetidae</taxon>
        <taxon>Agaricales</taxon>
        <taxon>Marasmiineae</taxon>
        <taxon>Marasmiaceae</taxon>
        <taxon>Paramarasmius</taxon>
    </lineage>
</organism>
<keyword evidence="19" id="KW-1185">Reference proteome</keyword>
<dbReference type="SUPFAM" id="SSF82199">
    <property type="entry name" value="SET domain"/>
    <property type="match status" value="1"/>
</dbReference>
<dbReference type="InterPro" id="IPR003616">
    <property type="entry name" value="Post-SET_dom"/>
</dbReference>
<feature type="compositionally biased region" description="Basic and acidic residues" evidence="15">
    <location>
        <begin position="650"/>
        <end position="691"/>
    </location>
</feature>
<dbReference type="PANTHER" id="PTHR22884">
    <property type="entry name" value="SET DOMAIN PROTEINS"/>
    <property type="match status" value="1"/>
</dbReference>
<evidence type="ECO:0000256" key="15">
    <source>
        <dbReference type="SAM" id="MobiDB-lite"/>
    </source>
</evidence>
<evidence type="ECO:0000256" key="14">
    <source>
        <dbReference type="ARBA" id="ARBA00047545"/>
    </source>
</evidence>
<feature type="compositionally biased region" description="Basic residues" evidence="15">
    <location>
        <begin position="767"/>
        <end position="779"/>
    </location>
</feature>
<gene>
    <name evidence="18" type="primary">SET2</name>
    <name evidence="18" type="ORF">VNI00_007723</name>
</gene>
<feature type="compositionally biased region" description="Polar residues" evidence="15">
    <location>
        <begin position="1"/>
        <end position="11"/>
    </location>
</feature>
<dbReference type="EC" id="2.1.1.359" evidence="3"/>
<evidence type="ECO:0000256" key="13">
    <source>
        <dbReference type="ARBA" id="ARBA00030091"/>
    </source>
</evidence>
<dbReference type="GO" id="GO:0005634">
    <property type="term" value="C:nucleus"/>
    <property type="evidence" value="ECO:0007669"/>
    <property type="project" value="UniProtKB-SubCell"/>
</dbReference>
<feature type="compositionally biased region" description="Polar residues" evidence="15">
    <location>
        <begin position="20"/>
        <end position="45"/>
    </location>
</feature>
<dbReference type="InterPro" id="IPR013257">
    <property type="entry name" value="SRI"/>
</dbReference>
<evidence type="ECO:0000256" key="12">
    <source>
        <dbReference type="ARBA" id="ARBA00023242"/>
    </source>
</evidence>
<dbReference type="Pfam" id="PF17907">
    <property type="entry name" value="AWS"/>
    <property type="match status" value="1"/>
</dbReference>
<keyword evidence="7 18" id="KW-0489">Methyltransferase</keyword>
<dbReference type="Pfam" id="PF00856">
    <property type="entry name" value="SET"/>
    <property type="match status" value="1"/>
</dbReference>
<evidence type="ECO:0000259" key="16">
    <source>
        <dbReference type="PROSITE" id="PS50280"/>
    </source>
</evidence>
<keyword evidence="8 18" id="KW-0808">Transferase</keyword>
<keyword evidence="11" id="KW-0804">Transcription</keyword>
<evidence type="ECO:0000256" key="6">
    <source>
        <dbReference type="ARBA" id="ARBA00022491"/>
    </source>
</evidence>
<evidence type="ECO:0000256" key="3">
    <source>
        <dbReference type="ARBA" id="ARBA00012178"/>
    </source>
</evidence>
<dbReference type="GO" id="GO:0140955">
    <property type="term" value="F:histone H3K36 trimethyltransferase activity"/>
    <property type="evidence" value="ECO:0007669"/>
    <property type="project" value="UniProtKB-EC"/>
</dbReference>
<sequence>MSQTYVDNYSSTTTTTTTTVKKSNSPPLAASSSRHSQAEPSSVTKSDLKPEPDLPLDFCLSPSTTRPMSVKQESPSVSRSQSPSTTDVKPVKKEEEGYGSPMLDDMNASASGSSSKRPSPPAGASSSSRKAVASAPQLIGHLPVAREEALASFTEMPDNWYQYKSLGRSRELLESMTCDCVFDPDSDDPEVACGHSSDCINRLTQVECLPGDCRFQNKQYAAIEIVKTEMKGYGLRIESDIPKDTFIYEYVGDVVNNQSFKKRMRDYANEGIQHFYFMMLQKDEFIDATKNGGIGRFANHSCNPNCYVAKWTIGNTVRMGIFSKRNIKKHEELTFNYNVDRYGHQAQTCYCGEPNCVGFIGGKTQTDVSTMDDLYLDALGITDDADVMVLKGTKKKKGKKIDDPDFMPQMKPIVEKEVPKVVQALRQVQSKKVLSKLLTRIKITEDGAALRQIMRLRGFSIMKNILEDYAEELDLVALALQSMVPWPLVVRNKVEDSQIMIPVEKFTESTDEAVKACAIKLKEHWQTLDVAYRIPKRTAPSPPPSPPRISFDPPAEAKRSRFIDADDQRNRIIMAARLKKRHNHSSGSFPRKRTPEPERSPTPQTPKGPSIWELNLEKQKQTNAAINSIIAAAAEERAAAEAAAEERARIAAEEAAADAEKQKKDKDKDKDRHGDRKKSSQSSAEREANKEKRLHKLVGAIVVKCMSKHKSSMETDVFKKYAKELTEKIAEREKKSSAYREGKLDSLSEEKTAKIKKYANEYITSKILRKVGKSSHRSRPSITPGAPSNSDGTPNSADLPSTMADLGVDEDMETDSDGENGVPMDLGDDEDNAWNGSGSHEPPDAHPPMEVDIPKTRNDKVSDPRQRPP</sequence>
<proteinExistence type="predicted"/>
<evidence type="ECO:0000256" key="10">
    <source>
        <dbReference type="ARBA" id="ARBA00023015"/>
    </source>
</evidence>
<evidence type="ECO:0000256" key="11">
    <source>
        <dbReference type="ARBA" id="ARBA00023163"/>
    </source>
</evidence>
<feature type="compositionally biased region" description="Low complexity" evidence="15">
    <location>
        <begin position="74"/>
        <end position="84"/>
    </location>
</feature>
<feature type="compositionally biased region" description="Polar residues" evidence="15">
    <location>
        <begin position="61"/>
        <end position="73"/>
    </location>
</feature>
<comment type="caution">
    <text evidence="18">The sequence shown here is derived from an EMBL/GenBank/DDBJ whole genome shotgun (WGS) entry which is preliminary data.</text>
</comment>
<feature type="compositionally biased region" description="Low complexity" evidence="15">
    <location>
        <begin position="108"/>
        <end position="134"/>
    </location>
</feature>
<dbReference type="CDD" id="cd19172">
    <property type="entry name" value="SET_SETD2"/>
    <property type="match status" value="1"/>
</dbReference>
<dbReference type="SMART" id="SM00570">
    <property type="entry name" value="AWS"/>
    <property type="match status" value="1"/>
</dbReference>
<comment type="subcellular location">
    <subcellularLocation>
        <location evidence="2">Chromosome</location>
    </subcellularLocation>
    <subcellularLocation>
        <location evidence="1">Nucleus</location>
    </subcellularLocation>
</comment>
<evidence type="ECO:0000256" key="4">
    <source>
        <dbReference type="ARBA" id="ARBA00018028"/>
    </source>
</evidence>
<keyword evidence="5" id="KW-0158">Chromosome</keyword>
<dbReference type="InterPro" id="IPR038190">
    <property type="entry name" value="SRI_sf"/>
</dbReference>
<evidence type="ECO:0000256" key="7">
    <source>
        <dbReference type="ARBA" id="ARBA00022603"/>
    </source>
</evidence>
<dbReference type="GO" id="GO:0006355">
    <property type="term" value="P:regulation of DNA-templated transcription"/>
    <property type="evidence" value="ECO:0007669"/>
    <property type="project" value="InterPro"/>
</dbReference>
<dbReference type="PROSITE" id="PS50280">
    <property type="entry name" value="SET"/>
    <property type="match status" value="1"/>
</dbReference>
<dbReference type="SMART" id="SM00508">
    <property type="entry name" value="PostSET"/>
    <property type="match status" value="1"/>
</dbReference>
<dbReference type="InterPro" id="IPR046341">
    <property type="entry name" value="SET_dom_sf"/>
</dbReference>
<dbReference type="GO" id="GO:0032259">
    <property type="term" value="P:methylation"/>
    <property type="evidence" value="ECO:0007669"/>
    <property type="project" value="UniProtKB-KW"/>
</dbReference>
<dbReference type="Gene3D" id="2.170.270.10">
    <property type="entry name" value="SET domain"/>
    <property type="match status" value="1"/>
</dbReference>
<feature type="region of interest" description="Disordered" evidence="15">
    <location>
        <begin position="650"/>
        <end position="693"/>
    </location>
</feature>
<name>A0AAW0D4B4_9AGAR</name>
<dbReference type="InterPro" id="IPR044437">
    <property type="entry name" value="SETD2/Set2_SET"/>
</dbReference>
<feature type="compositionally biased region" description="Basic and acidic residues" evidence="15">
    <location>
        <begin position="841"/>
        <end position="869"/>
    </location>
</feature>
<evidence type="ECO:0000256" key="5">
    <source>
        <dbReference type="ARBA" id="ARBA00022454"/>
    </source>
</evidence>
<dbReference type="GO" id="GO:0005694">
    <property type="term" value="C:chromosome"/>
    <property type="evidence" value="ECO:0007669"/>
    <property type="project" value="UniProtKB-SubCell"/>
</dbReference>
<dbReference type="EMBL" id="JAYKXP010000025">
    <property type="protein sequence ID" value="KAK7045470.1"/>
    <property type="molecule type" value="Genomic_DNA"/>
</dbReference>
<feature type="compositionally biased region" description="Polar residues" evidence="15">
    <location>
        <begin position="786"/>
        <end position="799"/>
    </location>
</feature>
<evidence type="ECO:0000313" key="18">
    <source>
        <dbReference type="EMBL" id="KAK7045470.1"/>
    </source>
</evidence>
<reference evidence="18 19" key="1">
    <citation type="submission" date="2024-01" db="EMBL/GenBank/DDBJ databases">
        <title>A draft genome for a cacao thread blight-causing isolate of Paramarasmius palmivorus.</title>
        <authorList>
            <person name="Baruah I.K."/>
            <person name="Bukari Y."/>
            <person name="Amoako-Attah I."/>
            <person name="Meinhardt L.W."/>
            <person name="Bailey B.A."/>
            <person name="Cohen S.P."/>
        </authorList>
    </citation>
    <scope>NUCLEOTIDE SEQUENCE [LARGE SCALE GENOMIC DNA]</scope>
    <source>
        <strain evidence="18 19">GH-12</strain>
    </source>
</reference>
<feature type="region of interest" description="Disordered" evidence="15">
    <location>
        <begin position="1"/>
        <end position="134"/>
    </location>
</feature>
<accession>A0AAW0D4B4</accession>
<keyword evidence="12" id="KW-0539">Nucleus</keyword>
<dbReference type="PROSITE" id="PS51568">
    <property type="entry name" value="SAM_MT43_SET2_1"/>
    <property type="match status" value="1"/>
</dbReference>
<dbReference type="InterPro" id="IPR025788">
    <property type="entry name" value="Set2_fungi"/>
</dbReference>
<comment type="catalytic activity">
    <reaction evidence="14">
        <text>L-lysyl(36)-[histone H3] + 3 S-adenosyl-L-methionine = N(6),N(6),N(6)-trimethyl-L-lysyl(36)-[histone H3] + 3 S-adenosyl-L-homocysteine + 3 H(+)</text>
        <dbReference type="Rhea" id="RHEA:60324"/>
        <dbReference type="Rhea" id="RHEA-COMP:9785"/>
        <dbReference type="Rhea" id="RHEA-COMP:15536"/>
        <dbReference type="ChEBI" id="CHEBI:15378"/>
        <dbReference type="ChEBI" id="CHEBI:29969"/>
        <dbReference type="ChEBI" id="CHEBI:57856"/>
        <dbReference type="ChEBI" id="CHEBI:59789"/>
        <dbReference type="ChEBI" id="CHEBI:61961"/>
        <dbReference type="EC" id="2.1.1.359"/>
    </reaction>
</comment>
<dbReference type="PROSITE" id="PS50868">
    <property type="entry name" value="POST_SET"/>
    <property type="match status" value="1"/>
</dbReference>
<evidence type="ECO:0000256" key="1">
    <source>
        <dbReference type="ARBA" id="ARBA00004123"/>
    </source>
</evidence>
<dbReference type="Pfam" id="PF08236">
    <property type="entry name" value="SRI"/>
    <property type="match status" value="1"/>
</dbReference>
<feature type="region of interest" description="Disordered" evidence="15">
    <location>
        <begin position="535"/>
        <end position="611"/>
    </location>
</feature>
<dbReference type="Proteomes" id="UP001383192">
    <property type="component" value="Unassembled WGS sequence"/>
</dbReference>
<dbReference type="InterPro" id="IPR050777">
    <property type="entry name" value="SET2_Histone-Lys_MeTrsfase"/>
</dbReference>
<feature type="region of interest" description="Disordered" evidence="15">
    <location>
        <begin position="766"/>
        <end position="869"/>
    </location>
</feature>
<dbReference type="SMART" id="SM00317">
    <property type="entry name" value="SET"/>
    <property type="match status" value="1"/>
</dbReference>
<feature type="domain" description="SET" evidence="16">
    <location>
        <begin position="221"/>
        <end position="338"/>
    </location>
</feature>
<evidence type="ECO:0000256" key="8">
    <source>
        <dbReference type="ARBA" id="ARBA00022679"/>
    </source>
</evidence>
<keyword evidence="9" id="KW-0949">S-adenosyl-L-methionine</keyword>
<dbReference type="Gene3D" id="1.10.1740.100">
    <property type="entry name" value="Set2, Rpb1 interacting domain"/>
    <property type="match status" value="1"/>
</dbReference>
<feature type="compositionally biased region" description="Basic and acidic residues" evidence="15">
    <location>
        <begin position="555"/>
        <end position="570"/>
    </location>
</feature>
<dbReference type="AlphaFoldDB" id="A0AAW0D4B4"/>
<feature type="compositionally biased region" description="Acidic residues" evidence="15">
    <location>
        <begin position="807"/>
        <end position="818"/>
    </location>
</feature>
<dbReference type="InterPro" id="IPR006560">
    <property type="entry name" value="AWS_dom"/>
</dbReference>
<evidence type="ECO:0000256" key="9">
    <source>
        <dbReference type="ARBA" id="ARBA00022691"/>
    </source>
</evidence>
<dbReference type="InterPro" id="IPR001214">
    <property type="entry name" value="SET_dom"/>
</dbReference>
<keyword evidence="6" id="KW-0678">Repressor</keyword>
<protein>
    <recommendedName>
        <fullName evidence="4">Histone-lysine N-methyltransferase, H3 lysine-36 specific</fullName>
        <ecNumber evidence="3">2.1.1.359</ecNumber>
    </recommendedName>
    <alternativeName>
        <fullName evidence="13">SET domain-containing protein 2</fullName>
    </alternativeName>
</protein>
<evidence type="ECO:0000313" key="19">
    <source>
        <dbReference type="Proteomes" id="UP001383192"/>
    </source>
</evidence>